<protein>
    <submittedName>
        <fullName evidence="3">CU044_5270 family protein</fullName>
    </submittedName>
</protein>
<name>A0ABW2XAY4_9ACTN</name>
<proteinExistence type="predicted"/>
<dbReference type="InterPro" id="IPR047789">
    <property type="entry name" value="CU044_5270-like"/>
</dbReference>
<sequence length="360" mass="37709">MDELQMIATMLDEPPAPESEAAGRRALTEGIRNPRRPRRAPARLRWPVLGGLGLGAVAASVAGAVLLSSGTAPRAPGAPQAEPMSARTVLLSAAGKAESAPASGKYWHVKTVFAIPTKVGPKKNPYWMDSQRVDETWATRDGRSWTGFREVGARPHTPADASAWKRDGSPTKWNLGRADTTRGETLVLSVAPKQGGLIAAKGGDTFSVCERALTFKQVQALPAEPGALKDRLAQYLRTSPDGAPQNVSDGLGQCLVGLLADVPAPPKVRGAAYRALAALPAVKAAGRTTDDRGRKGVALVVTGTGRAPVVRLVVDPATSLVLSRSVEQTGKLAAIKQKSVKTTFLEAGWTDAGPHVPSVP</sequence>
<gene>
    <name evidence="3" type="ORF">ACFQZM_03905</name>
</gene>
<accession>A0ABW2XAY4</accession>
<keyword evidence="2" id="KW-0812">Transmembrane</keyword>
<dbReference type="Proteomes" id="UP001597063">
    <property type="component" value="Unassembled WGS sequence"/>
</dbReference>
<evidence type="ECO:0000313" key="3">
    <source>
        <dbReference type="EMBL" id="MFD0683631.1"/>
    </source>
</evidence>
<dbReference type="NCBIfam" id="NF038083">
    <property type="entry name" value="CU044_5270_fam"/>
    <property type="match status" value="1"/>
</dbReference>
<organism evidence="3 4">
    <name type="scientific">Actinomadura fibrosa</name>
    <dbReference type="NCBI Taxonomy" id="111802"/>
    <lineage>
        <taxon>Bacteria</taxon>
        <taxon>Bacillati</taxon>
        <taxon>Actinomycetota</taxon>
        <taxon>Actinomycetes</taxon>
        <taxon>Streptosporangiales</taxon>
        <taxon>Thermomonosporaceae</taxon>
        <taxon>Actinomadura</taxon>
    </lineage>
</organism>
<feature type="transmembrane region" description="Helical" evidence="2">
    <location>
        <begin position="44"/>
        <end position="67"/>
    </location>
</feature>
<keyword evidence="2" id="KW-0472">Membrane</keyword>
<comment type="caution">
    <text evidence="3">The sequence shown here is derived from an EMBL/GenBank/DDBJ whole genome shotgun (WGS) entry which is preliminary data.</text>
</comment>
<feature type="region of interest" description="Disordered" evidence="1">
    <location>
        <begin position="1"/>
        <end position="38"/>
    </location>
</feature>
<keyword evidence="4" id="KW-1185">Reference proteome</keyword>
<dbReference type="RefSeq" id="WP_165502614.1">
    <property type="nucleotide sequence ID" value="NZ_CAACUY010000001.1"/>
</dbReference>
<reference evidence="4" key="1">
    <citation type="journal article" date="2019" name="Int. J. Syst. Evol. Microbiol.">
        <title>The Global Catalogue of Microorganisms (GCM) 10K type strain sequencing project: providing services to taxonomists for standard genome sequencing and annotation.</title>
        <authorList>
            <consortium name="The Broad Institute Genomics Platform"/>
            <consortium name="The Broad Institute Genome Sequencing Center for Infectious Disease"/>
            <person name="Wu L."/>
            <person name="Ma J."/>
        </authorList>
    </citation>
    <scope>NUCLEOTIDE SEQUENCE [LARGE SCALE GENOMIC DNA]</scope>
    <source>
        <strain evidence="4">JCM 9371</strain>
    </source>
</reference>
<feature type="region of interest" description="Disordered" evidence="1">
    <location>
        <begin position="151"/>
        <end position="177"/>
    </location>
</feature>
<evidence type="ECO:0000256" key="2">
    <source>
        <dbReference type="SAM" id="Phobius"/>
    </source>
</evidence>
<keyword evidence="2" id="KW-1133">Transmembrane helix</keyword>
<evidence type="ECO:0000256" key="1">
    <source>
        <dbReference type="SAM" id="MobiDB-lite"/>
    </source>
</evidence>
<dbReference type="EMBL" id="JBHTGP010000003">
    <property type="protein sequence ID" value="MFD0683631.1"/>
    <property type="molecule type" value="Genomic_DNA"/>
</dbReference>
<evidence type="ECO:0000313" key="4">
    <source>
        <dbReference type="Proteomes" id="UP001597063"/>
    </source>
</evidence>